<dbReference type="InterPro" id="IPR025665">
    <property type="entry name" value="Beta-barrel_OMP_2"/>
</dbReference>
<evidence type="ECO:0000256" key="1">
    <source>
        <dbReference type="SAM" id="SignalP"/>
    </source>
</evidence>
<sequence length="215" mass="22482">MKKLLLSLLLAGSSMAAFAQLPTFGIKGGANFSTLHISLDGTNISVNSGTLTTFNAGVFVDFKFGNVSLQPALNLSGKGGKFGGVFSDTEDSNIEQGDGRFNLIYLQLPVNLVYHVPVVVGDIYFGAGPYVAKGISGKVKGNDSDGNSVSEDIKFGDDGDIKSMEYGANAIAGIKFKTGLLFNVNYDLGLSNIAPNADGGKLKTRVFGISVGYAF</sequence>
<feature type="domain" description="Outer membrane protein beta-barrel" evidence="2">
    <location>
        <begin position="18"/>
        <end position="193"/>
    </location>
</feature>
<dbReference type="RefSeq" id="WP_321561699.1">
    <property type="nucleotide sequence ID" value="NZ_CP139558.1"/>
</dbReference>
<keyword evidence="4" id="KW-1185">Reference proteome</keyword>
<protein>
    <submittedName>
        <fullName evidence="3">Porin family protein</fullName>
    </submittedName>
</protein>
<evidence type="ECO:0000313" key="4">
    <source>
        <dbReference type="Proteomes" id="UP001324380"/>
    </source>
</evidence>
<evidence type="ECO:0000313" key="3">
    <source>
        <dbReference type="EMBL" id="WPU92538.1"/>
    </source>
</evidence>
<gene>
    <name evidence="3" type="ORF">SNE25_24745</name>
</gene>
<feature type="signal peptide" evidence="1">
    <location>
        <begin position="1"/>
        <end position="19"/>
    </location>
</feature>
<organism evidence="3 4">
    <name type="scientific">Mucilaginibacter sabulilitoris</name>
    <dbReference type="NCBI Taxonomy" id="1173583"/>
    <lineage>
        <taxon>Bacteria</taxon>
        <taxon>Pseudomonadati</taxon>
        <taxon>Bacteroidota</taxon>
        <taxon>Sphingobacteriia</taxon>
        <taxon>Sphingobacteriales</taxon>
        <taxon>Sphingobacteriaceae</taxon>
        <taxon>Mucilaginibacter</taxon>
    </lineage>
</organism>
<name>A0ABZ0TK30_9SPHI</name>
<dbReference type="Proteomes" id="UP001324380">
    <property type="component" value="Chromosome"/>
</dbReference>
<feature type="chain" id="PRO_5045506040" evidence="1">
    <location>
        <begin position="20"/>
        <end position="215"/>
    </location>
</feature>
<keyword evidence="1" id="KW-0732">Signal</keyword>
<evidence type="ECO:0000259" key="2">
    <source>
        <dbReference type="Pfam" id="PF13568"/>
    </source>
</evidence>
<dbReference type="EMBL" id="CP139558">
    <property type="protein sequence ID" value="WPU92538.1"/>
    <property type="molecule type" value="Genomic_DNA"/>
</dbReference>
<reference evidence="3 4" key="1">
    <citation type="submission" date="2023-11" db="EMBL/GenBank/DDBJ databases">
        <title>Analysis of the Genomes of Mucilaginibacter gossypii cycad 4 and M. sabulilitoris SNA2: microbes with the potential for plant growth promotion.</title>
        <authorList>
            <person name="Hirsch A.M."/>
            <person name="Humm E."/>
            <person name="Rubbi M."/>
            <person name="Del Vecchio G."/>
            <person name="Ha S.M."/>
            <person name="Pellegrini M."/>
            <person name="Gunsalus R.P."/>
        </authorList>
    </citation>
    <scope>NUCLEOTIDE SEQUENCE [LARGE SCALE GENOMIC DNA]</scope>
    <source>
        <strain evidence="3 4">SNA2</strain>
    </source>
</reference>
<proteinExistence type="predicted"/>
<accession>A0ABZ0TK30</accession>
<dbReference type="Pfam" id="PF13568">
    <property type="entry name" value="OMP_b-brl_2"/>
    <property type="match status" value="1"/>
</dbReference>